<sequence length="851" mass="96113">MRFSEVVNIHKRQLLLLFSRSFSPPCPNLFHMSKLFLLPPIKKPRQNPFKFFLSSRLRRVADSIAQILRTRETNPHWERALDDAFSLEEEEEEAIAPVLARLPDPDSALAFFDWARRRRPPWADPPDSLSYSTLLRILAKARRFPEIELVLQTMRSEERTPTREALGALVAAYSDSGLEEEALDVYRTMRDQLGSFPDVSDCNCLLKLLVERRHCDLARQVYDEMLKRDGGADNYSTGIMVRGLCIEGRMDEAKNLIEHRWGAGCTPNVVFYNTLLDGYCRNGDMKRGLELFREMKLKGFLPTLVSYGIVINGFCKKGNFVEINKFFSEMKARGLWPNVQIYNNVIDAWCKHGSVVKAKAVLRQMIGSGCEPDIVTYNILISGLCQGGNVGEAELLLREAIKRRLDLNKFSYTPIIHGYCQNGEVAMASNLFIEMMEKGHKPDLVIYAALIHGLVLMQEINDALAIREKMIEKGVTLDAGIHNILISGLCKKGMLASAKKLLAEMLDQNILPDEFVYATLIDGFIRNEDLSEAKKVFEFMGQKGIRHGVVGYNAMIKGYCKFGMMNDAILCINSMRRDGYCPDEFTYTTVIDGYAKQSDLDGALSVFGDMMKRRCKPNVVTYSALINGYCRKGDIDTAEILFNNMQSHGLIPNVVTYSILIGSFCKNKQITRAVAFFEEMLSNKCPPNDVTFHYLINGLINSTPYLDSTCATDLQGNSKIAFLDIFVNMISDGWDRRSAAYNAIIFCLCKHQMVTKALELRGKMVAKGCLPNSITFLFLLHGICAEGKSAEWKSILSCHFQQNELEIAFKYTRLLDQHLHNGTTSKASWILQSLLEESIHLLGMEHGAASR</sequence>
<dbReference type="InterPro" id="IPR051114">
    <property type="entry name" value="Mito_RNA_Proc_CCM1"/>
</dbReference>
<evidence type="ECO:0000313" key="6">
    <source>
        <dbReference type="RefSeq" id="XP_026662354.2"/>
    </source>
</evidence>
<dbReference type="GO" id="GO:0003729">
    <property type="term" value="F:mRNA binding"/>
    <property type="evidence" value="ECO:0007669"/>
    <property type="project" value="TreeGrafter"/>
</dbReference>
<feature type="repeat" description="PPR" evidence="2">
    <location>
        <begin position="548"/>
        <end position="582"/>
    </location>
</feature>
<dbReference type="GO" id="GO:0006396">
    <property type="term" value="P:RNA processing"/>
    <property type="evidence" value="ECO:0007669"/>
    <property type="project" value="TreeGrafter"/>
</dbReference>
<evidence type="ECO:0000313" key="5">
    <source>
        <dbReference type="RefSeq" id="XP_017699492.2"/>
    </source>
</evidence>
<dbReference type="GO" id="GO:0005739">
    <property type="term" value="C:mitochondrion"/>
    <property type="evidence" value="ECO:0007669"/>
    <property type="project" value="TreeGrafter"/>
</dbReference>
<evidence type="ECO:0000313" key="3">
    <source>
        <dbReference type="Proteomes" id="UP000228380"/>
    </source>
</evidence>
<feature type="repeat" description="PPR" evidence="2">
    <location>
        <begin position="338"/>
        <end position="372"/>
    </location>
</feature>
<dbReference type="Pfam" id="PF13041">
    <property type="entry name" value="PPR_2"/>
    <property type="match status" value="7"/>
</dbReference>
<dbReference type="RefSeq" id="XP_026662354.2">
    <property type="nucleotide sequence ID" value="XM_026806553.2"/>
</dbReference>
<evidence type="ECO:0000313" key="7">
    <source>
        <dbReference type="RefSeq" id="XP_026662355.2"/>
    </source>
</evidence>
<dbReference type="RefSeq" id="XP_008796595.2">
    <property type="nucleotide sequence ID" value="XM_008798373.4"/>
</dbReference>
<feature type="repeat" description="PPR" evidence="2">
    <location>
        <begin position="127"/>
        <end position="161"/>
    </location>
</feature>
<dbReference type="Gene3D" id="1.25.40.10">
    <property type="entry name" value="Tetratricopeptide repeat domain"/>
    <property type="match status" value="8"/>
</dbReference>
<feature type="repeat" description="PPR" evidence="2">
    <location>
        <begin position="268"/>
        <end position="302"/>
    </location>
</feature>
<dbReference type="PROSITE" id="PS51375">
    <property type="entry name" value="PPR"/>
    <property type="match status" value="15"/>
</dbReference>
<feature type="repeat" description="PPR" evidence="2">
    <location>
        <begin position="583"/>
        <end position="617"/>
    </location>
</feature>
<dbReference type="NCBIfam" id="TIGR00756">
    <property type="entry name" value="PPR"/>
    <property type="match status" value="13"/>
</dbReference>
<evidence type="ECO:0000256" key="2">
    <source>
        <dbReference type="PROSITE-ProRule" id="PRU00708"/>
    </source>
</evidence>
<protein>
    <submittedName>
        <fullName evidence="4 5">Pentatricopeptide repeat-containing protein At1g52620</fullName>
    </submittedName>
</protein>
<keyword evidence="3" id="KW-1185">Reference proteome</keyword>
<evidence type="ECO:0000256" key="1">
    <source>
        <dbReference type="ARBA" id="ARBA00022737"/>
    </source>
</evidence>
<dbReference type="SUPFAM" id="SSF81901">
    <property type="entry name" value="HCP-like"/>
    <property type="match status" value="1"/>
</dbReference>
<dbReference type="GO" id="GO:0007005">
    <property type="term" value="P:mitochondrion organization"/>
    <property type="evidence" value="ECO:0007669"/>
    <property type="project" value="TreeGrafter"/>
</dbReference>
<feature type="repeat" description="PPR" evidence="2">
    <location>
        <begin position="373"/>
        <end position="407"/>
    </location>
</feature>
<feature type="repeat" description="PPR" evidence="2">
    <location>
        <begin position="478"/>
        <end position="512"/>
    </location>
</feature>
<dbReference type="InterPro" id="IPR002885">
    <property type="entry name" value="PPR_rpt"/>
</dbReference>
<dbReference type="InterPro" id="IPR011990">
    <property type="entry name" value="TPR-like_helical_dom_sf"/>
</dbReference>
<dbReference type="RefSeq" id="XP_026662355.2">
    <property type="nucleotide sequence ID" value="XM_026806554.2"/>
</dbReference>
<dbReference type="GeneID" id="103712011"/>
<accession>A0A8B8J772</accession>
<dbReference type="PANTHER" id="PTHR47934">
    <property type="entry name" value="PENTATRICOPEPTIDE REPEAT-CONTAINING PROTEIN PET309, MITOCHONDRIAL"/>
    <property type="match status" value="1"/>
</dbReference>
<dbReference type="KEGG" id="pda:103712011"/>
<dbReference type="RefSeq" id="XP_017699492.2">
    <property type="nucleotide sequence ID" value="XM_017844003.3"/>
</dbReference>
<gene>
    <name evidence="4 5 6 7" type="primary">LOC103712011</name>
</gene>
<dbReference type="AlphaFoldDB" id="A0A8B8J772"/>
<feature type="repeat" description="PPR" evidence="2">
    <location>
        <begin position="513"/>
        <end position="547"/>
    </location>
</feature>
<evidence type="ECO:0000313" key="4">
    <source>
        <dbReference type="RefSeq" id="XP_008796595.2"/>
    </source>
</evidence>
<dbReference type="PANTHER" id="PTHR47934:SF6">
    <property type="entry name" value="MITOCHONDRIAL GROUP I INTRON SPLICING FACTOR CCM1-RELATED"/>
    <property type="match status" value="1"/>
</dbReference>
<reference evidence="3" key="1">
    <citation type="journal article" date="2019" name="Nat. Commun.">
        <title>Genome-wide association mapping of date palm fruit traits.</title>
        <authorList>
            <person name="Hazzouri K.M."/>
            <person name="Gros-Balthazard M."/>
            <person name="Flowers J.M."/>
            <person name="Copetti D."/>
            <person name="Lemansour A."/>
            <person name="Lebrun M."/>
            <person name="Masmoudi K."/>
            <person name="Ferrand S."/>
            <person name="Dhar M.I."/>
            <person name="Fresquez Z.A."/>
            <person name="Rosas U."/>
            <person name="Zhang J."/>
            <person name="Talag J."/>
            <person name="Lee S."/>
            <person name="Kudrna D."/>
            <person name="Powell R.F."/>
            <person name="Leitch I.J."/>
            <person name="Krueger R.R."/>
            <person name="Wing R.A."/>
            <person name="Amiri K.M.A."/>
            <person name="Purugganan M.D."/>
        </authorList>
    </citation>
    <scope>NUCLEOTIDE SEQUENCE [LARGE SCALE GENOMIC DNA]</scope>
    <source>
        <strain evidence="3">cv. Khalas</strain>
    </source>
</reference>
<dbReference type="Proteomes" id="UP000228380">
    <property type="component" value="Chromosome 15"/>
</dbReference>
<feature type="repeat" description="PPR" evidence="2">
    <location>
        <begin position="618"/>
        <end position="652"/>
    </location>
</feature>
<organism evidence="3 6">
    <name type="scientific">Phoenix dactylifera</name>
    <name type="common">Date palm</name>
    <dbReference type="NCBI Taxonomy" id="42345"/>
    <lineage>
        <taxon>Eukaryota</taxon>
        <taxon>Viridiplantae</taxon>
        <taxon>Streptophyta</taxon>
        <taxon>Embryophyta</taxon>
        <taxon>Tracheophyta</taxon>
        <taxon>Spermatophyta</taxon>
        <taxon>Magnoliopsida</taxon>
        <taxon>Liliopsida</taxon>
        <taxon>Arecaceae</taxon>
        <taxon>Coryphoideae</taxon>
        <taxon>Phoeniceae</taxon>
        <taxon>Phoenix</taxon>
    </lineage>
</organism>
<dbReference type="Pfam" id="PF01535">
    <property type="entry name" value="PPR"/>
    <property type="match status" value="2"/>
</dbReference>
<feature type="repeat" description="PPR" evidence="2">
    <location>
        <begin position="303"/>
        <end position="337"/>
    </location>
</feature>
<name>A0A8B8J772_PHODC</name>
<feature type="repeat" description="PPR" evidence="2">
    <location>
        <begin position="653"/>
        <end position="687"/>
    </location>
</feature>
<dbReference type="OrthoDB" id="185373at2759"/>
<keyword evidence="1" id="KW-0677">Repeat</keyword>
<feature type="repeat" description="PPR" evidence="2">
    <location>
        <begin position="737"/>
        <end position="771"/>
    </location>
</feature>
<reference evidence="4 5" key="2">
    <citation type="submission" date="2025-04" db="UniProtKB">
        <authorList>
            <consortium name="RefSeq"/>
        </authorList>
    </citation>
    <scope>IDENTIFICATION</scope>
    <source>
        <tissue evidence="4 5">Young leaves</tissue>
    </source>
</reference>
<feature type="repeat" description="PPR" evidence="2">
    <location>
        <begin position="233"/>
        <end position="267"/>
    </location>
</feature>
<feature type="repeat" description="PPR" evidence="2">
    <location>
        <begin position="408"/>
        <end position="442"/>
    </location>
</feature>
<feature type="repeat" description="PPR" evidence="2">
    <location>
        <begin position="443"/>
        <end position="477"/>
    </location>
</feature>
<proteinExistence type="predicted"/>